<keyword evidence="2" id="KW-1185">Reference proteome</keyword>
<evidence type="ECO:0000313" key="2">
    <source>
        <dbReference type="Proteomes" id="UP001328107"/>
    </source>
</evidence>
<organism evidence="1 2">
    <name type="scientific">Pristionchus mayeri</name>
    <dbReference type="NCBI Taxonomy" id="1317129"/>
    <lineage>
        <taxon>Eukaryota</taxon>
        <taxon>Metazoa</taxon>
        <taxon>Ecdysozoa</taxon>
        <taxon>Nematoda</taxon>
        <taxon>Chromadorea</taxon>
        <taxon>Rhabditida</taxon>
        <taxon>Rhabditina</taxon>
        <taxon>Diplogasteromorpha</taxon>
        <taxon>Diplogasteroidea</taxon>
        <taxon>Neodiplogasteridae</taxon>
        <taxon>Pristionchus</taxon>
    </lineage>
</organism>
<reference evidence="2" key="1">
    <citation type="submission" date="2022-10" db="EMBL/GenBank/DDBJ databases">
        <title>Genome assembly of Pristionchus species.</title>
        <authorList>
            <person name="Yoshida K."/>
            <person name="Sommer R.J."/>
        </authorList>
    </citation>
    <scope>NUCLEOTIDE SEQUENCE [LARGE SCALE GENOMIC DNA]</scope>
    <source>
        <strain evidence="2">RS5460</strain>
    </source>
</reference>
<protein>
    <submittedName>
        <fullName evidence="1">Uncharacterized protein</fullName>
    </submittedName>
</protein>
<sequence>LGHVSPVAGAEAERERLHHVRVALMHLDEDVEEIGYLLNDGDEVLVLGVVGGAGLGQVDEGPHPGGSRLGRTQPCLADGLGENLRIVAVEGIPRVADVSAMRGLRILYWQREKRAQLAETGHG</sequence>
<evidence type="ECO:0000313" key="1">
    <source>
        <dbReference type="EMBL" id="GMR35217.1"/>
    </source>
</evidence>
<dbReference type="Proteomes" id="UP001328107">
    <property type="component" value="Unassembled WGS sequence"/>
</dbReference>
<dbReference type="AlphaFoldDB" id="A0AAN4ZCG2"/>
<accession>A0AAN4ZCG2</accession>
<comment type="caution">
    <text evidence="1">The sequence shown here is derived from an EMBL/GenBank/DDBJ whole genome shotgun (WGS) entry which is preliminary data.</text>
</comment>
<gene>
    <name evidence="1" type="ORF">PMAYCL1PPCAC_05411</name>
</gene>
<feature type="non-terminal residue" evidence="1">
    <location>
        <position position="1"/>
    </location>
</feature>
<dbReference type="EMBL" id="BTRK01000002">
    <property type="protein sequence ID" value="GMR35217.1"/>
    <property type="molecule type" value="Genomic_DNA"/>
</dbReference>
<name>A0AAN4ZCG2_9BILA</name>
<feature type="non-terminal residue" evidence="1">
    <location>
        <position position="123"/>
    </location>
</feature>
<proteinExistence type="predicted"/>